<feature type="region of interest" description="Disordered" evidence="1">
    <location>
        <begin position="66"/>
        <end position="98"/>
    </location>
</feature>
<proteinExistence type="predicted"/>
<evidence type="ECO:0000313" key="3">
    <source>
        <dbReference type="Proteomes" id="UP000001556"/>
    </source>
</evidence>
<accession>A4J6I1</accession>
<evidence type="ECO:0000256" key="1">
    <source>
        <dbReference type="SAM" id="MobiDB-lite"/>
    </source>
</evidence>
<feature type="compositionally biased region" description="Basic and acidic residues" evidence="1">
    <location>
        <begin position="72"/>
        <end position="82"/>
    </location>
</feature>
<reference evidence="2 3" key="1">
    <citation type="submission" date="2007-03" db="EMBL/GenBank/DDBJ databases">
        <title>Complete sequence of Desulfotomaculum reducens MI-1.</title>
        <authorList>
            <consortium name="US DOE Joint Genome Institute"/>
            <person name="Copeland A."/>
            <person name="Lucas S."/>
            <person name="Lapidus A."/>
            <person name="Barry K."/>
            <person name="Detter J.C."/>
            <person name="Glavina del Rio T."/>
            <person name="Hammon N."/>
            <person name="Israni S."/>
            <person name="Dalin E."/>
            <person name="Tice H."/>
            <person name="Pitluck S."/>
            <person name="Sims D."/>
            <person name="Brettin T."/>
            <person name="Bruce D."/>
            <person name="Han C."/>
            <person name="Tapia R."/>
            <person name="Schmutz J."/>
            <person name="Larimer F."/>
            <person name="Land M."/>
            <person name="Hauser L."/>
            <person name="Kyrpides N."/>
            <person name="Kim E."/>
            <person name="Tebo B.M."/>
            <person name="Richardson P."/>
        </authorList>
    </citation>
    <scope>NUCLEOTIDE SEQUENCE [LARGE SCALE GENOMIC DNA]</scope>
    <source>
        <strain evidence="2 3">MI-1</strain>
    </source>
</reference>
<dbReference type="KEGG" id="drm:Dred_2167"/>
<dbReference type="Proteomes" id="UP000001556">
    <property type="component" value="Chromosome"/>
</dbReference>
<name>A4J6I1_DESRM</name>
<evidence type="ECO:0000313" key="2">
    <source>
        <dbReference type="EMBL" id="ABO50684.1"/>
    </source>
</evidence>
<keyword evidence="3" id="KW-1185">Reference proteome</keyword>
<dbReference type="HOGENOM" id="CLU_2329219_0_0_9"/>
<dbReference type="EMBL" id="CP000612">
    <property type="protein sequence ID" value="ABO50684.1"/>
    <property type="molecule type" value="Genomic_DNA"/>
</dbReference>
<protein>
    <submittedName>
        <fullName evidence="2">Uncharacterized protein</fullName>
    </submittedName>
</protein>
<dbReference type="RefSeq" id="WP_011878486.1">
    <property type="nucleotide sequence ID" value="NC_009253.1"/>
</dbReference>
<sequence length="98" mass="11055">MTKRFISQRGILISMDIEIMKDFISEVLDQIDACQSPPYYNPNLDKLGHEVLRAAFEYGLVNLDGSCPNPGKPHDNHSKDNKSQGTGKVIPFRNPQRP</sequence>
<dbReference type="OrthoDB" id="1787360at2"/>
<dbReference type="AlphaFoldDB" id="A4J6I1"/>
<gene>
    <name evidence="2" type="ordered locus">Dred_2167</name>
</gene>
<organism evidence="2 3">
    <name type="scientific">Desulforamulus reducens (strain ATCC BAA-1160 / DSM 100696 / MI-1)</name>
    <name type="common">Desulfotomaculum reducens</name>
    <dbReference type="NCBI Taxonomy" id="349161"/>
    <lineage>
        <taxon>Bacteria</taxon>
        <taxon>Bacillati</taxon>
        <taxon>Bacillota</taxon>
        <taxon>Clostridia</taxon>
        <taxon>Eubacteriales</taxon>
        <taxon>Peptococcaceae</taxon>
        <taxon>Desulforamulus</taxon>
    </lineage>
</organism>